<sequence>MLSIVIFLFSVPSLVFCQPFSNFQKYDLPSAAVGPFSIAFDSSGRGPFTGISDGRVLRYDPVQNSFFDFAFTSPNRSKAVCDGTDNNDNPTRGAICGRPLGVSFHFRTNQLYVTDAYKGLLVVPPNGRLAENVATGAEGVPFKFPFLLDVDQVTGDVYFTEFSSQFQLSQVQHAIDVRDSTGRLLKYNPNTGETTVLLRGLSGAAGIALSYDRTYLLIAEMTANRVKKLWLSGPNAFTTVDLITVRGRPSNIKKNSLADFWVAVNTWIPGPTVGSMIRVPSAIRISGTGGAILQTVDLSSYYTNTSISEFQPFGLGGYIGALRAASLGRVN</sequence>
<evidence type="ECO:0000313" key="7">
    <source>
        <dbReference type="EMBL" id="EXC25144.1"/>
    </source>
</evidence>
<dbReference type="SUPFAM" id="SSF63829">
    <property type="entry name" value="Calcium-dependent phosphotriesterase"/>
    <property type="match status" value="1"/>
</dbReference>
<dbReference type="eggNOG" id="KOG1520">
    <property type="taxonomic scope" value="Eukaryota"/>
</dbReference>
<comment type="similarity">
    <text evidence="2">Belongs to the strictosidine synthase family.</text>
</comment>
<evidence type="ECO:0000313" key="8">
    <source>
        <dbReference type="Proteomes" id="UP000030645"/>
    </source>
</evidence>
<keyword evidence="8" id="KW-1185">Reference proteome</keyword>
<evidence type="ECO:0000256" key="5">
    <source>
        <dbReference type="SAM" id="SignalP"/>
    </source>
</evidence>
<dbReference type="STRING" id="981085.W9SC53"/>
<dbReference type="InterPro" id="IPR018119">
    <property type="entry name" value="Strictosidine_synth_cons-reg"/>
</dbReference>
<dbReference type="PANTHER" id="PTHR10426">
    <property type="entry name" value="STRICTOSIDINE SYNTHASE-RELATED"/>
    <property type="match status" value="1"/>
</dbReference>
<dbReference type="Pfam" id="PF03088">
    <property type="entry name" value="Str_synth"/>
    <property type="match status" value="1"/>
</dbReference>
<dbReference type="OrthoDB" id="5307922at2759"/>
<organism evidence="7 8">
    <name type="scientific">Morus notabilis</name>
    <dbReference type="NCBI Taxonomy" id="981085"/>
    <lineage>
        <taxon>Eukaryota</taxon>
        <taxon>Viridiplantae</taxon>
        <taxon>Streptophyta</taxon>
        <taxon>Embryophyta</taxon>
        <taxon>Tracheophyta</taxon>
        <taxon>Spermatophyta</taxon>
        <taxon>Magnoliopsida</taxon>
        <taxon>eudicotyledons</taxon>
        <taxon>Gunneridae</taxon>
        <taxon>Pentapetalae</taxon>
        <taxon>rosids</taxon>
        <taxon>fabids</taxon>
        <taxon>Rosales</taxon>
        <taxon>Moraceae</taxon>
        <taxon>Moreae</taxon>
        <taxon>Morus</taxon>
    </lineage>
</organism>
<dbReference type="GO" id="GO:0016787">
    <property type="term" value="F:hydrolase activity"/>
    <property type="evidence" value="ECO:0007669"/>
    <property type="project" value="TreeGrafter"/>
</dbReference>
<keyword evidence="4" id="KW-0325">Glycoprotein</keyword>
<reference evidence="8" key="1">
    <citation type="submission" date="2013-01" db="EMBL/GenBank/DDBJ databases">
        <title>Draft Genome Sequence of a Mulberry Tree, Morus notabilis C.K. Schneid.</title>
        <authorList>
            <person name="He N."/>
            <person name="Zhao S."/>
        </authorList>
    </citation>
    <scope>NUCLEOTIDE SEQUENCE</scope>
</reference>
<evidence type="ECO:0000256" key="1">
    <source>
        <dbReference type="ARBA" id="ARBA00004116"/>
    </source>
</evidence>
<keyword evidence="5" id="KW-0732">Signal</keyword>
<evidence type="ECO:0000259" key="6">
    <source>
        <dbReference type="Pfam" id="PF03088"/>
    </source>
</evidence>
<dbReference type="EMBL" id="KE346048">
    <property type="protein sequence ID" value="EXC25144.1"/>
    <property type="molecule type" value="Genomic_DNA"/>
</dbReference>
<comment type="subcellular location">
    <subcellularLocation>
        <location evidence="1">Vacuole</location>
    </subcellularLocation>
</comment>
<feature type="signal peptide" evidence="5">
    <location>
        <begin position="1"/>
        <end position="17"/>
    </location>
</feature>
<feature type="chain" id="PRO_5004930256" evidence="5">
    <location>
        <begin position="18"/>
        <end position="331"/>
    </location>
</feature>
<dbReference type="Gene3D" id="2.120.10.30">
    <property type="entry name" value="TolB, C-terminal domain"/>
    <property type="match status" value="1"/>
</dbReference>
<feature type="domain" description="Strictosidine synthase conserved region" evidence="6">
    <location>
        <begin position="148"/>
        <end position="233"/>
    </location>
</feature>
<evidence type="ECO:0000256" key="2">
    <source>
        <dbReference type="ARBA" id="ARBA00009191"/>
    </source>
</evidence>
<dbReference type="GO" id="GO:0012505">
    <property type="term" value="C:endomembrane system"/>
    <property type="evidence" value="ECO:0007669"/>
    <property type="project" value="TreeGrafter"/>
</dbReference>
<protein>
    <submittedName>
        <fullName evidence="7">Strictosidine synthase 1</fullName>
    </submittedName>
</protein>
<proteinExistence type="inferred from homology"/>
<dbReference type="AlphaFoldDB" id="W9SC53"/>
<dbReference type="Proteomes" id="UP000030645">
    <property type="component" value="Unassembled WGS sequence"/>
</dbReference>
<name>W9SC53_9ROSA</name>
<accession>W9SC53</accession>
<gene>
    <name evidence="7" type="ORF">L484_004316</name>
</gene>
<dbReference type="InterPro" id="IPR011042">
    <property type="entry name" value="6-blade_b-propeller_TolB-like"/>
</dbReference>
<evidence type="ECO:0000256" key="3">
    <source>
        <dbReference type="ARBA" id="ARBA00022554"/>
    </source>
</evidence>
<dbReference type="PANTHER" id="PTHR10426:SF136">
    <property type="entry name" value="PROTEIN STRICTOSIDINE SYNTHASE-LIKE 9-LIKE"/>
    <property type="match status" value="1"/>
</dbReference>
<dbReference type="GO" id="GO:0005773">
    <property type="term" value="C:vacuole"/>
    <property type="evidence" value="ECO:0007669"/>
    <property type="project" value="UniProtKB-SubCell"/>
</dbReference>
<dbReference type="KEGG" id="mnt:21387819"/>
<keyword evidence="3" id="KW-0926">Vacuole</keyword>
<evidence type="ECO:0000256" key="4">
    <source>
        <dbReference type="ARBA" id="ARBA00023180"/>
    </source>
</evidence>